<evidence type="ECO:0000256" key="10">
    <source>
        <dbReference type="ARBA" id="ARBA00023315"/>
    </source>
</evidence>
<dbReference type="SMART" id="SM00825">
    <property type="entry name" value="PKS_KS"/>
    <property type="match status" value="1"/>
</dbReference>
<dbReference type="UniPathway" id="UPA00094"/>
<evidence type="ECO:0000256" key="4">
    <source>
        <dbReference type="ARBA" id="ARBA00014657"/>
    </source>
</evidence>
<dbReference type="PANTHER" id="PTHR11712:SF336">
    <property type="entry name" value="3-OXOACYL-[ACYL-CARRIER-PROTEIN] SYNTHASE, MITOCHONDRIAL"/>
    <property type="match status" value="1"/>
</dbReference>
<dbReference type="HOGENOM" id="CLU_000022_69_2_0"/>
<evidence type="ECO:0000259" key="14">
    <source>
        <dbReference type="PROSITE" id="PS52004"/>
    </source>
</evidence>
<comment type="similarity">
    <text evidence="2 11 13">Belongs to the thiolase-like superfamily. Beta-ketoacyl-ACP synthases family.</text>
</comment>
<dbReference type="Proteomes" id="UP000002027">
    <property type="component" value="Chromosome 1"/>
</dbReference>
<dbReference type="eggNOG" id="COG0304">
    <property type="taxonomic scope" value="Bacteria"/>
</dbReference>
<dbReference type="GO" id="GO:0030497">
    <property type="term" value="P:fatty acid elongation"/>
    <property type="evidence" value="ECO:0007669"/>
    <property type="project" value="UniProtKB-ARBA"/>
</dbReference>
<keyword evidence="9 11" id="KW-0275">Fatty acid biosynthesis</keyword>
<proteinExistence type="inferred from homology"/>
<name>D1C1G4_SPHTD</name>
<reference evidence="16" key="1">
    <citation type="submission" date="2009-11" db="EMBL/GenBank/DDBJ databases">
        <title>The complete chromosome 1 of Sphaerobacter thermophilus DSM 20745.</title>
        <authorList>
            <person name="Lucas S."/>
            <person name="Copeland A."/>
            <person name="Lapidus A."/>
            <person name="Glavina del Rio T."/>
            <person name="Dalin E."/>
            <person name="Tice H."/>
            <person name="Bruce D."/>
            <person name="Goodwin L."/>
            <person name="Pitluck S."/>
            <person name="Kyrpides N."/>
            <person name="Mavromatis K."/>
            <person name="Ivanova N."/>
            <person name="Mikhailova N."/>
            <person name="LaButti K.M."/>
            <person name="Clum A."/>
            <person name="Sun H.I."/>
            <person name="Brettin T."/>
            <person name="Detter J.C."/>
            <person name="Han C."/>
            <person name="Larimer F."/>
            <person name="Land M."/>
            <person name="Hauser L."/>
            <person name="Markowitz V."/>
            <person name="Cheng J.F."/>
            <person name="Hugenholtz P."/>
            <person name="Woyke T."/>
            <person name="Wu D."/>
            <person name="Steenblock K."/>
            <person name="Schneider S."/>
            <person name="Pukall R."/>
            <person name="Goeker M."/>
            <person name="Klenk H.P."/>
            <person name="Eisen J.A."/>
        </authorList>
    </citation>
    <scope>NUCLEOTIDE SEQUENCE [LARGE SCALE GENOMIC DNA]</scope>
    <source>
        <strain evidence="16">ATCC 49802 / DSM 20745 / S 6022</strain>
    </source>
</reference>
<evidence type="ECO:0000256" key="12">
    <source>
        <dbReference type="PIRSR" id="PIRSR000447-1"/>
    </source>
</evidence>
<evidence type="ECO:0000256" key="8">
    <source>
        <dbReference type="ARBA" id="ARBA00023098"/>
    </source>
</evidence>
<sequence>MRCPRCQSITPAAANYCPQCGHALRDQAPSGRRRVVVTGVGAVSPLGLTAEETWRGLVDGRSGIRRIEGFDPSDLPVQIAGEVRGFSIGDWVDAKTARQMARFTQFAVAAAGMALQDGRLDPGSIDPCTAAVIMGTGAGGMATILEAQEVAQRRGLMRVSPFFMTTFPHNLPAYHIAQTFRFLGPSLTVSTACATGAQAIGEAMEVIRSGRADVALAGGTEHAIFPLFVASFAVQRAASTRNDEPERASRPFDANREGFVIGEGAAVLLLEAEEHALARGATIYAEVAGSGSSNDGYHPIAPDPEGVGAARAITAALADAGIEPSEVDYINAHAASTPLGDKAETIAIKRALGERAAEIPISSAKSMIGHLMGAAGAIEAMATVLTIRDQIIHPTINYETPDPECDLDYVPNVARRASVRVAISNSFGLGGQNACLVFRRYEPAEAR</sequence>
<comment type="catalytic activity">
    <reaction evidence="11">
        <text>a fatty acyl-[ACP] + malonyl-[ACP] + H(+) = a 3-oxoacyl-[ACP] + holo-[ACP] + CO2</text>
        <dbReference type="Rhea" id="RHEA:22836"/>
        <dbReference type="Rhea" id="RHEA-COMP:9623"/>
        <dbReference type="Rhea" id="RHEA-COMP:9685"/>
        <dbReference type="Rhea" id="RHEA-COMP:9916"/>
        <dbReference type="Rhea" id="RHEA-COMP:14125"/>
        <dbReference type="ChEBI" id="CHEBI:15378"/>
        <dbReference type="ChEBI" id="CHEBI:16526"/>
        <dbReference type="ChEBI" id="CHEBI:64479"/>
        <dbReference type="ChEBI" id="CHEBI:78449"/>
        <dbReference type="ChEBI" id="CHEBI:78776"/>
        <dbReference type="ChEBI" id="CHEBI:138651"/>
    </reaction>
</comment>
<evidence type="ECO:0000256" key="7">
    <source>
        <dbReference type="ARBA" id="ARBA00022832"/>
    </source>
</evidence>
<dbReference type="SUPFAM" id="SSF53901">
    <property type="entry name" value="Thiolase-like"/>
    <property type="match status" value="2"/>
</dbReference>
<evidence type="ECO:0000256" key="9">
    <source>
        <dbReference type="ARBA" id="ARBA00023160"/>
    </source>
</evidence>
<accession>D1C1G4</accession>
<feature type="domain" description="Ketosynthase family 3 (KS3)" evidence="14">
    <location>
        <begin position="32"/>
        <end position="440"/>
    </location>
</feature>
<dbReference type="InterPro" id="IPR017568">
    <property type="entry name" value="3-oxoacyl-ACP_synth-2"/>
</dbReference>
<evidence type="ECO:0000256" key="2">
    <source>
        <dbReference type="ARBA" id="ARBA00008467"/>
    </source>
</evidence>
<dbReference type="PIRSF" id="PIRSF000447">
    <property type="entry name" value="KAS_II"/>
    <property type="match status" value="1"/>
</dbReference>
<evidence type="ECO:0000256" key="1">
    <source>
        <dbReference type="ARBA" id="ARBA00005194"/>
    </source>
</evidence>
<dbReference type="CDD" id="cd00834">
    <property type="entry name" value="KAS_I_II"/>
    <property type="match status" value="1"/>
</dbReference>
<keyword evidence="8" id="KW-0443">Lipid metabolism</keyword>
<comment type="catalytic activity">
    <reaction evidence="11">
        <text>(9Z)-hexadecenoyl-[ACP] + malonyl-[ACP] + H(+) = 3-oxo-(11Z)-octadecenoyl-[ACP] + holo-[ACP] + CO2</text>
        <dbReference type="Rhea" id="RHEA:55040"/>
        <dbReference type="Rhea" id="RHEA-COMP:9623"/>
        <dbReference type="Rhea" id="RHEA-COMP:9685"/>
        <dbReference type="Rhea" id="RHEA-COMP:10800"/>
        <dbReference type="Rhea" id="RHEA-COMP:14074"/>
        <dbReference type="ChEBI" id="CHEBI:15378"/>
        <dbReference type="ChEBI" id="CHEBI:16526"/>
        <dbReference type="ChEBI" id="CHEBI:64479"/>
        <dbReference type="ChEBI" id="CHEBI:78449"/>
        <dbReference type="ChEBI" id="CHEBI:83989"/>
        <dbReference type="ChEBI" id="CHEBI:138538"/>
        <dbReference type="EC" id="2.3.1.179"/>
    </reaction>
</comment>
<dbReference type="Pfam" id="PF02801">
    <property type="entry name" value="Ketoacyl-synt_C"/>
    <property type="match status" value="1"/>
</dbReference>
<evidence type="ECO:0000256" key="13">
    <source>
        <dbReference type="RuleBase" id="RU003694"/>
    </source>
</evidence>
<dbReference type="PROSITE" id="PS52004">
    <property type="entry name" value="KS3_2"/>
    <property type="match status" value="1"/>
</dbReference>
<dbReference type="NCBIfam" id="NF005589">
    <property type="entry name" value="PRK07314.1"/>
    <property type="match status" value="1"/>
</dbReference>
<keyword evidence="7" id="KW-0276">Fatty acid metabolism</keyword>
<dbReference type="Pfam" id="PF00109">
    <property type="entry name" value="ketoacyl-synt"/>
    <property type="match status" value="1"/>
</dbReference>
<keyword evidence="6 11" id="KW-0808">Transferase</keyword>
<evidence type="ECO:0000313" key="15">
    <source>
        <dbReference type="EMBL" id="ACZ38081.1"/>
    </source>
</evidence>
<dbReference type="Gene3D" id="3.40.47.10">
    <property type="match status" value="1"/>
</dbReference>
<evidence type="ECO:0000256" key="3">
    <source>
        <dbReference type="ARBA" id="ARBA00012356"/>
    </source>
</evidence>
<dbReference type="InterPro" id="IPR000794">
    <property type="entry name" value="Beta-ketoacyl_synthase"/>
</dbReference>
<dbReference type="EMBL" id="CP001823">
    <property type="protein sequence ID" value="ACZ38081.1"/>
    <property type="molecule type" value="Genomic_DNA"/>
</dbReference>
<dbReference type="FunFam" id="3.40.47.10:FF:000018">
    <property type="entry name" value="3-oxoacyl-[acyl-carrier-protein] synthase 2"/>
    <property type="match status" value="1"/>
</dbReference>
<dbReference type="AlphaFoldDB" id="D1C1G4"/>
<dbReference type="EC" id="2.3.1.179" evidence="3 11"/>
<comment type="pathway">
    <text evidence="1 11">Lipid metabolism; fatty acid biosynthesis.</text>
</comment>
<dbReference type="NCBIfam" id="TIGR03150">
    <property type="entry name" value="fabF"/>
    <property type="match status" value="1"/>
</dbReference>
<dbReference type="PROSITE" id="PS00606">
    <property type="entry name" value="KS3_1"/>
    <property type="match status" value="1"/>
</dbReference>
<dbReference type="GO" id="GO:0004315">
    <property type="term" value="F:3-oxoacyl-[acyl-carrier-protein] synthase activity"/>
    <property type="evidence" value="ECO:0007669"/>
    <property type="project" value="UniProtKB-UniRule"/>
</dbReference>
<dbReference type="InterPro" id="IPR018201">
    <property type="entry name" value="Ketoacyl_synth_AS"/>
</dbReference>
<comment type="function">
    <text evidence="11">Involved in the type II fatty acid elongation cycle. Catalyzes the elongation of a wide range of acyl-ACP by the addition of two carbons from malonyl-ACP to an acyl acceptor. Can efficiently catalyze the conversion of palmitoleoyl-ACP (cis-hexadec-9-enoyl-ACP) to cis-vaccenoyl-ACP (cis-octadec-11-enoyl-ACP), an essential step in the thermal regulation of fatty acid composition.</text>
</comment>
<dbReference type="FunFam" id="3.40.47.10:FF:000029">
    <property type="entry name" value="3-oxoacyl-[acyl-carrier-protein] synthase 1"/>
    <property type="match status" value="1"/>
</dbReference>
<protein>
    <recommendedName>
        <fullName evidence="4 11">3-oxoacyl-[acyl-carrier-protein] synthase 2</fullName>
        <ecNumber evidence="3 11">2.3.1.179</ecNumber>
    </recommendedName>
</protein>
<dbReference type="InterPro" id="IPR020841">
    <property type="entry name" value="PKS_Beta-ketoAc_synthase_dom"/>
</dbReference>
<dbReference type="RefSeq" id="WP_012871128.1">
    <property type="nucleotide sequence ID" value="NC_013523.1"/>
</dbReference>
<dbReference type="InterPro" id="IPR014031">
    <property type="entry name" value="Ketoacyl_synth_C"/>
</dbReference>
<dbReference type="KEGG" id="sti:Sthe_0644"/>
<evidence type="ECO:0000256" key="6">
    <source>
        <dbReference type="ARBA" id="ARBA00022679"/>
    </source>
</evidence>
<dbReference type="GO" id="GO:0005829">
    <property type="term" value="C:cytosol"/>
    <property type="evidence" value="ECO:0007669"/>
    <property type="project" value="TreeGrafter"/>
</dbReference>
<organism evidence="15 16">
    <name type="scientific">Sphaerobacter thermophilus (strain ATCC 49802 / DSM 20745 / KCCM 41009 / NCIMB 13125 / S 6022)</name>
    <dbReference type="NCBI Taxonomy" id="479434"/>
    <lineage>
        <taxon>Bacteria</taxon>
        <taxon>Pseudomonadati</taxon>
        <taxon>Thermomicrobiota</taxon>
        <taxon>Thermomicrobia</taxon>
        <taxon>Sphaerobacterales</taxon>
        <taxon>Sphaerobacterineae</taxon>
        <taxon>Sphaerobacteraceae</taxon>
        <taxon>Sphaerobacter</taxon>
    </lineage>
</organism>
<reference evidence="15 16" key="2">
    <citation type="journal article" date="2010" name="Stand. Genomic Sci.">
        <title>Complete genome sequence of Desulfohalobium retbaense type strain (HR(100)).</title>
        <authorList>
            <person name="Spring S."/>
            <person name="Nolan M."/>
            <person name="Lapidus A."/>
            <person name="Glavina Del Rio T."/>
            <person name="Copeland A."/>
            <person name="Tice H."/>
            <person name="Cheng J.F."/>
            <person name="Lucas S."/>
            <person name="Land M."/>
            <person name="Chen F."/>
            <person name="Bruce D."/>
            <person name="Goodwin L."/>
            <person name="Pitluck S."/>
            <person name="Ivanova N."/>
            <person name="Mavromatis K."/>
            <person name="Mikhailova N."/>
            <person name="Pati A."/>
            <person name="Chen A."/>
            <person name="Palaniappan K."/>
            <person name="Hauser L."/>
            <person name="Chang Y.J."/>
            <person name="Jeffries C.D."/>
            <person name="Munk C."/>
            <person name="Kiss H."/>
            <person name="Chain P."/>
            <person name="Han C."/>
            <person name="Brettin T."/>
            <person name="Detter J.C."/>
            <person name="Schuler E."/>
            <person name="Goker M."/>
            <person name="Rohde M."/>
            <person name="Bristow J."/>
            <person name="Eisen J.A."/>
            <person name="Markowitz V."/>
            <person name="Hugenholtz P."/>
            <person name="Kyrpides N.C."/>
            <person name="Klenk H.P."/>
        </authorList>
    </citation>
    <scope>NUCLEOTIDE SEQUENCE [LARGE SCALE GENOMIC DNA]</scope>
    <source>
        <strain evidence="16">ATCC 49802 / DSM 20745 / S 6022</strain>
    </source>
</reference>
<dbReference type="PANTHER" id="PTHR11712">
    <property type="entry name" value="POLYKETIDE SYNTHASE-RELATED"/>
    <property type="match status" value="1"/>
</dbReference>
<dbReference type="InParanoid" id="D1C1G4"/>
<dbReference type="InterPro" id="IPR014030">
    <property type="entry name" value="Ketoacyl_synth_N"/>
</dbReference>
<keyword evidence="5 11" id="KW-0444">Lipid biosynthesis</keyword>
<gene>
    <name evidence="15" type="ordered locus">Sthe_0644</name>
</gene>
<dbReference type="STRING" id="479434.Sthe_0644"/>
<dbReference type="InterPro" id="IPR016039">
    <property type="entry name" value="Thiolase-like"/>
</dbReference>
<feature type="active site" description="For beta-ketoacyl synthase activity" evidence="12">
    <location>
        <position position="193"/>
    </location>
</feature>
<keyword evidence="10 11" id="KW-0012">Acyltransferase</keyword>
<evidence type="ECO:0000313" key="16">
    <source>
        <dbReference type="Proteomes" id="UP000002027"/>
    </source>
</evidence>
<keyword evidence="16" id="KW-1185">Reference proteome</keyword>
<evidence type="ECO:0000256" key="5">
    <source>
        <dbReference type="ARBA" id="ARBA00022516"/>
    </source>
</evidence>
<evidence type="ECO:0000256" key="11">
    <source>
        <dbReference type="PIRNR" id="PIRNR000447"/>
    </source>
</evidence>